<dbReference type="SUPFAM" id="SSF49899">
    <property type="entry name" value="Concanavalin A-like lectins/glucanases"/>
    <property type="match status" value="1"/>
</dbReference>
<accession>A0A9P6AIN4</accession>
<comment type="subcellular location">
    <subcellularLocation>
        <location evidence="1">Membrane</location>
        <topology evidence="1">Single-pass type II membrane protein</topology>
    </subcellularLocation>
</comment>
<keyword evidence="8" id="KW-0961">Cell wall biogenesis/degradation</keyword>
<feature type="domain" description="GH16" evidence="11">
    <location>
        <begin position="259"/>
        <end position="551"/>
    </location>
</feature>
<comment type="caution">
    <text evidence="12">The sequence shown here is derived from an EMBL/GenBank/DDBJ whole genome shotgun (WGS) entry which is preliminary data.</text>
</comment>
<dbReference type="OrthoDB" id="412647at2759"/>
<dbReference type="InterPro" id="IPR013320">
    <property type="entry name" value="ConA-like_dom_sf"/>
</dbReference>
<dbReference type="InterPro" id="IPR005629">
    <property type="entry name" value="Skn1/Kre6/Sbg1"/>
</dbReference>
<dbReference type="GO" id="GO:0005886">
    <property type="term" value="C:plasma membrane"/>
    <property type="evidence" value="ECO:0007669"/>
    <property type="project" value="TreeGrafter"/>
</dbReference>
<evidence type="ECO:0000313" key="12">
    <source>
        <dbReference type="EMBL" id="KAF9506252.1"/>
    </source>
</evidence>
<evidence type="ECO:0000256" key="5">
    <source>
        <dbReference type="ARBA" id="ARBA00022989"/>
    </source>
</evidence>
<dbReference type="PANTHER" id="PTHR31361:SF15">
    <property type="entry name" value="GH16 DOMAIN-CONTAINING PROTEIN"/>
    <property type="match status" value="1"/>
</dbReference>
<feature type="compositionally biased region" description="Polar residues" evidence="9">
    <location>
        <begin position="69"/>
        <end position="80"/>
    </location>
</feature>
<name>A0A9P6AIN4_9AGAM</name>
<evidence type="ECO:0000256" key="8">
    <source>
        <dbReference type="ARBA" id="ARBA00023316"/>
    </source>
</evidence>
<dbReference type="Pfam" id="PF03935">
    <property type="entry name" value="SKN1_KRE6_Sbg1"/>
    <property type="match status" value="2"/>
</dbReference>
<gene>
    <name evidence="12" type="ORF">BS47DRAFT_1399645</name>
</gene>
<protein>
    <submittedName>
        <fullName evidence="12">Glycoside hydrolase family 16 protein</fullName>
    </submittedName>
</protein>
<feature type="compositionally biased region" description="Low complexity" evidence="9">
    <location>
        <begin position="126"/>
        <end position="141"/>
    </location>
</feature>
<feature type="compositionally biased region" description="Polar residues" evidence="9">
    <location>
        <begin position="91"/>
        <end position="101"/>
    </location>
</feature>
<dbReference type="GO" id="GO:0031505">
    <property type="term" value="P:fungal-type cell wall organization"/>
    <property type="evidence" value="ECO:0007669"/>
    <property type="project" value="TreeGrafter"/>
</dbReference>
<keyword evidence="5 10" id="KW-1133">Transmembrane helix</keyword>
<evidence type="ECO:0000256" key="6">
    <source>
        <dbReference type="ARBA" id="ARBA00023136"/>
    </source>
</evidence>
<keyword evidence="13" id="KW-1185">Reference proteome</keyword>
<dbReference type="AlphaFoldDB" id="A0A9P6AIN4"/>
<feature type="region of interest" description="Disordered" evidence="9">
    <location>
        <begin position="124"/>
        <end position="150"/>
    </location>
</feature>
<evidence type="ECO:0000256" key="9">
    <source>
        <dbReference type="SAM" id="MobiDB-lite"/>
    </source>
</evidence>
<keyword evidence="7" id="KW-0325">Glycoprotein</keyword>
<keyword evidence="4" id="KW-0735">Signal-anchor</keyword>
<reference evidence="12" key="1">
    <citation type="journal article" date="2020" name="Nat. Commun.">
        <title>Large-scale genome sequencing of mycorrhizal fungi provides insights into the early evolution of symbiotic traits.</title>
        <authorList>
            <person name="Miyauchi S."/>
            <person name="Kiss E."/>
            <person name="Kuo A."/>
            <person name="Drula E."/>
            <person name="Kohler A."/>
            <person name="Sanchez-Garcia M."/>
            <person name="Morin E."/>
            <person name="Andreopoulos B."/>
            <person name="Barry K.W."/>
            <person name="Bonito G."/>
            <person name="Buee M."/>
            <person name="Carver A."/>
            <person name="Chen C."/>
            <person name="Cichocki N."/>
            <person name="Clum A."/>
            <person name="Culley D."/>
            <person name="Crous P.W."/>
            <person name="Fauchery L."/>
            <person name="Girlanda M."/>
            <person name="Hayes R.D."/>
            <person name="Keri Z."/>
            <person name="LaButti K."/>
            <person name="Lipzen A."/>
            <person name="Lombard V."/>
            <person name="Magnuson J."/>
            <person name="Maillard F."/>
            <person name="Murat C."/>
            <person name="Nolan M."/>
            <person name="Ohm R.A."/>
            <person name="Pangilinan J."/>
            <person name="Pereira M.F."/>
            <person name="Perotto S."/>
            <person name="Peter M."/>
            <person name="Pfister S."/>
            <person name="Riley R."/>
            <person name="Sitrit Y."/>
            <person name="Stielow J.B."/>
            <person name="Szollosi G."/>
            <person name="Zifcakova L."/>
            <person name="Stursova M."/>
            <person name="Spatafora J.W."/>
            <person name="Tedersoo L."/>
            <person name="Vaario L.M."/>
            <person name="Yamada A."/>
            <person name="Yan M."/>
            <person name="Wang P."/>
            <person name="Xu J."/>
            <person name="Bruns T."/>
            <person name="Baldrian P."/>
            <person name="Vilgalys R."/>
            <person name="Dunand C."/>
            <person name="Henrissat B."/>
            <person name="Grigoriev I.V."/>
            <person name="Hibbett D."/>
            <person name="Nagy L.G."/>
            <person name="Martin F.M."/>
        </authorList>
    </citation>
    <scope>NUCLEOTIDE SEQUENCE</scope>
    <source>
        <strain evidence="12">UP504</strain>
    </source>
</reference>
<evidence type="ECO:0000256" key="2">
    <source>
        <dbReference type="ARBA" id="ARBA00010962"/>
    </source>
</evidence>
<feature type="region of interest" description="Disordered" evidence="9">
    <location>
        <begin position="1"/>
        <end position="107"/>
    </location>
</feature>
<dbReference type="PANTHER" id="PTHR31361">
    <property type="entry name" value="BETA-GLUCAN SYNTHESIS-ASSOCIATED PROTEIN KRE6-RELATED"/>
    <property type="match status" value="1"/>
</dbReference>
<evidence type="ECO:0000259" key="11">
    <source>
        <dbReference type="PROSITE" id="PS51762"/>
    </source>
</evidence>
<evidence type="ECO:0000313" key="13">
    <source>
        <dbReference type="Proteomes" id="UP000886523"/>
    </source>
</evidence>
<keyword evidence="6 10" id="KW-0472">Membrane</keyword>
<keyword evidence="12" id="KW-0378">Hydrolase</keyword>
<feature type="transmembrane region" description="Helical" evidence="10">
    <location>
        <begin position="229"/>
        <end position="252"/>
    </location>
</feature>
<dbReference type="Proteomes" id="UP000886523">
    <property type="component" value="Unassembled WGS sequence"/>
</dbReference>
<keyword evidence="3 10" id="KW-0812">Transmembrane</keyword>
<dbReference type="GO" id="GO:0005789">
    <property type="term" value="C:endoplasmic reticulum membrane"/>
    <property type="evidence" value="ECO:0007669"/>
    <property type="project" value="TreeGrafter"/>
</dbReference>
<dbReference type="EMBL" id="MU129118">
    <property type="protein sequence ID" value="KAF9506252.1"/>
    <property type="molecule type" value="Genomic_DNA"/>
</dbReference>
<evidence type="ECO:0000256" key="1">
    <source>
        <dbReference type="ARBA" id="ARBA00004606"/>
    </source>
</evidence>
<organism evidence="12 13">
    <name type="scientific">Hydnum rufescens UP504</name>
    <dbReference type="NCBI Taxonomy" id="1448309"/>
    <lineage>
        <taxon>Eukaryota</taxon>
        <taxon>Fungi</taxon>
        <taxon>Dikarya</taxon>
        <taxon>Basidiomycota</taxon>
        <taxon>Agaricomycotina</taxon>
        <taxon>Agaricomycetes</taxon>
        <taxon>Cantharellales</taxon>
        <taxon>Hydnaceae</taxon>
        <taxon>Hydnum</taxon>
    </lineage>
</organism>
<evidence type="ECO:0000256" key="4">
    <source>
        <dbReference type="ARBA" id="ARBA00022968"/>
    </source>
</evidence>
<sequence>MSRGRDSDYEPNALHYPEQNVFGPNNPYTQVPPSSPFLASDPSLADLRTPPQRFVSSPLKPRATGGDRMTSTPPRDSSWSGFGPNDRGQDYLNSPEGSSRSSHAEKEQVRGILAGNVGGNFTPYPSLGRISRSQSSSRTPSQNLVLPPPHNRFSSASSVGSVLSFMTDSKYASSTAAFLPDKFSDAGSIFLADQYGAYERLDGPADDDDFIHEPGSRNIEIGGTSWRGIANFSVLAIIVLALLALFAGYPIAVHYTQKLPWKNAKINGTGQIPDLFQLPSLIDAMTPKDQLTRQGFDGQDYVLVFSDEFETPGRTFYPGDDPFWEAVDLWYWPTQDLEWYDPGQITTRDGKLVIVVEQQETNGMQFKSGMLQSWNKFCFTTGYIEVSVVFPGNADSSGYWPGAWMMGNLGRPGYGASTDGLWPYSYDSCDVGTLPNQTLNGEPAIAVTAGGNPKYNGNLSWQRGQRLSCGVHLSWEDHPGPNPQTGRASPEIDIFEAQKNKQGTGGRVSQSVQMAPFSNLYYFPNTSADVTINNPASTHLNSYRCSSIPFFPSAPSPVLIALYHGLHNVVDLPCEFEFAIFSLFPLNTGMFRQQAISALTDLNSTTFAEGGAQFTKFGIEYWSDPNNRQNGFINWVADQPVFKIDANTFSGDPTVNISNRLIPEEPLSIVLNLAISNSFQFVNLSSMVFPAEFLIDYVRVWQRKGLTNAIGCDPPGYPTAKYINEYGSLHRSVDT</sequence>
<proteinExistence type="inferred from homology"/>
<dbReference type="GO" id="GO:0015926">
    <property type="term" value="F:glucosidase activity"/>
    <property type="evidence" value="ECO:0007669"/>
    <property type="project" value="TreeGrafter"/>
</dbReference>
<evidence type="ECO:0000256" key="10">
    <source>
        <dbReference type="SAM" id="Phobius"/>
    </source>
</evidence>
<dbReference type="GO" id="GO:0006078">
    <property type="term" value="P:(1-&gt;6)-beta-D-glucan biosynthetic process"/>
    <property type="evidence" value="ECO:0007669"/>
    <property type="project" value="TreeGrafter"/>
</dbReference>
<evidence type="ECO:0000256" key="3">
    <source>
        <dbReference type="ARBA" id="ARBA00022692"/>
    </source>
</evidence>
<dbReference type="InterPro" id="IPR000757">
    <property type="entry name" value="Beta-glucanase-like"/>
</dbReference>
<dbReference type="Gene3D" id="2.60.120.200">
    <property type="match status" value="1"/>
</dbReference>
<dbReference type="FunFam" id="2.60.120.200:FF:000135">
    <property type="entry name" value="Related to KRE6-glucan synthase subunit"/>
    <property type="match status" value="1"/>
</dbReference>
<evidence type="ECO:0000256" key="7">
    <source>
        <dbReference type="ARBA" id="ARBA00023180"/>
    </source>
</evidence>
<comment type="similarity">
    <text evidence="2">Belongs to the SKN1/KRE6 family.</text>
</comment>
<dbReference type="PROSITE" id="PS51762">
    <property type="entry name" value="GH16_2"/>
    <property type="match status" value="1"/>
</dbReference>
<feature type="compositionally biased region" description="Polar residues" evidence="9">
    <location>
        <begin position="22"/>
        <end position="32"/>
    </location>
</feature>